<reference evidence="1 2" key="1">
    <citation type="submission" date="2016-11" db="EMBL/GenBank/DDBJ databases">
        <title>The macronuclear genome of Stentor coeruleus: a giant cell with tiny introns.</title>
        <authorList>
            <person name="Slabodnick M."/>
            <person name="Ruby J.G."/>
            <person name="Reiff S.B."/>
            <person name="Swart E.C."/>
            <person name="Gosai S."/>
            <person name="Prabakaran S."/>
            <person name="Witkowska E."/>
            <person name="Larue G.E."/>
            <person name="Fisher S."/>
            <person name="Freeman R.M."/>
            <person name="Gunawardena J."/>
            <person name="Chu W."/>
            <person name="Stover N.A."/>
            <person name="Gregory B.D."/>
            <person name="Nowacki M."/>
            <person name="Derisi J."/>
            <person name="Roy S.W."/>
            <person name="Marshall W.F."/>
            <person name="Sood P."/>
        </authorList>
    </citation>
    <scope>NUCLEOTIDE SEQUENCE [LARGE SCALE GENOMIC DNA]</scope>
    <source>
        <strain evidence="1">WM001</strain>
    </source>
</reference>
<proteinExistence type="predicted"/>
<keyword evidence="2" id="KW-1185">Reference proteome</keyword>
<dbReference type="Proteomes" id="UP000187209">
    <property type="component" value="Unassembled WGS sequence"/>
</dbReference>
<protein>
    <submittedName>
        <fullName evidence="1">Uncharacterized protein</fullName>
    </submittedName>
</protein>
<organism evidence="1 2">
    <name type="scientific">Stentor coeruleus</name>
    <dbReference type="NCBI Taxonomy" id="5963"/>
    <lineage>
        <taxon>Eukaryota</taxon>
        <taxon>Sar</taxon>
        <taxon>Alveolata</taxon>
        <taxon>Ciliophora</taxon>
        <taxon>Postciliodesmatophora</taxon>
        <taxon>Heterotrichea</taxon>
        <taxon>Heterotrichida</taxon>
        <taxon>Stentoridae</taxon>
        <taxon>Stentor</taxon>
    </lineage>
</organism>
<name>A0A1R2B687_9CILI</name>
<evidence type="ECO:0000313" key="1">
    <source>
        <dbReference type="EMBL" id="OMJ72304.1"/>
    </source>
</evidence>
<accession>A0A1R2B687</accession>
<dbReference type="AlphaFoldDB" id="A0A1R2B687"/>
<comment type="caution">
    <text evidence="1">The sequence shown here is derived from an EMBL/GenBank/DDBJ whole genome shotgun (WGS) entry which is preliminary data.</text>
</comment>
<dbReference type="EMBL" id="MPUH01000913">
    <property type="protein sequence ID" value="OMJ72304.1"/>
    <property type="molecule type" value="Genomic_DNA"/>
</dbReference>
<evidence type="ECO:0000313" key="2">
    <source>
        <dbReference type="Proteomes" id="UP000187209"/>
    </source>
</evidence>
<gene>
    <name evidence="1" type="ORF">SteCoe_29299</name>
</gene>
<sequence length="177" mass="20320">MRISNRLLKCNTSVMEWDKLSNIIVQDKITNLKTGISKYYLEQNSGPEKILSTVRFNKLVEIIEYEPFKLCRSSKVSELSLIVYDLKKDCGMIENILKPSTNRYRVPIKKALSPAKSAVISSLNISRKSLGIPSLTMVPKIQKPIKIRRIIQNSLTKQRKLSLNVNIRPKIDLKSKY</sequence>